<dbReference type="GO" id="GO:0003700">
    <property type="term" value="F:DNA-binding transcription factor activity"/>
    <property type="evidence" value="ECO:0007669"/>
    <property type="project" value="InterPro"/>
</dbReference>
<dbReference type="PANTHER" id="PTHR46796">
    <property type="entry name" value="HTH-TYPE TRANSCRIPTIONAL ACTIVATOR RHAS-RELATED"/>
    <property type="match status" value="1"/>
</dbReference>
<evidence type="ECO:0000256" key="1">
    <source>
        <dbReference type="ARBA" id="ARBA00023015"/>
    </source>
</evidence>
<keyword evidence="2" id="KW-0238">DNA-binding</keyword>
<protein>
    <submittedName>
        <fullName evidence="5">Helix-turn-helix domain-containing protein</fullName>
    </submittedName>
</protein>
<dbReference type="SMART" id="SM00342">
    <property type="entry name" value="HTH_ARAC"/>
    <property type="match status" value="1"/>
</dbReference>
<accession>A0A848IAQ6</accession>
<name>A0A848IAQ6_9BURK</name>
<evidence type="ECO:0000313" key="5">
    <source>
        <dbReference type="EMBL" id="NML97128.1"/>
    </source>
</evidence>
<proteinExistence type="predicted"/>
<dbReference type="RefSeq" id="WP_169484119.1">
    <property type="nucleotide sequence ID" value="NZ_JABBGJ010000004.1"/>
</dbReference>
<feature type="domain" description="HTH araC/xylS-type" evidence="4">
    <location>
        <begin position="213"/>
        <end position="314"/>
    </location>
</feature>
<dbReference type="InterPro" id="IPR050204">
    <property type="entry name" value="AraC_XylS_family_regulators"/>
</dbReference>
<organism evidence="5 6">
    <name type="scientific">Paraburkholderia polaris</name>
    <dbReference type="NCBI Taxonomy" id="2728848"/>
    <lineage>
        <taxon>Bacteria</taxon>
        <taxon>Pseudomonadati</taxon>
        <taxon>Pseudomonadota</taxon>
        <taxon>Betaproteobacteria</taxon>
        <taxon>Burkholderiales</taxon>
        <taxon>Burkholderiaceae</taxon>
        <taxon>Paraburkholderia</taxon>
    </lineage>
</organism>
<evidence type="ECO:0000313" key="6">
    <source>
        <dbReference type="Proteomes" id="UP000544134"/>
    </source>
</evidence>
<dbReference type="PANTHER" id="PTHR46796:SF6">
    <property type="entry name" value="ARAC SUBFAMILY"/>
    <property type="match status" value="1"/>
</dbReference>
<keyword evidence="3" id="KW-0804">Transcription</keyword>
<keyword evidence="1" id="KW-0805">Transcription regulation</keyword>
<dbReference type="SUPFAM" id="SSF46689">
    <property type="entry name" value="Homeodomain-like"/>
    <property type="match status" value="1"/>
</dbReference>
<dbReference type="Proteomes" id="UP000544134">
    <property type="component" value="Unassembled WGS sequence"/>
</dbReference>
<dbReference type="InterPro" id="IPR020449">
    <property type="entry name" value="Tscrpt_reg_AraC-type_HTH"/>
</dbReference>
<dbReference type="Pfam" id="PF14525">
    <property type="entry name" value="AraC_binding_2"/>
    <property type="match status" value="1"/>
</dbReference>
<dbReference type="GO" id="GO:0043565">
    <property type="term" value="F:sequence-specific DNA binding"/>
    <property type="evidence" value="ECO:0007669"/>
    <property type="project" value="InterPro"/>
</dbReference>
<gene>
    <name evidence="5" type="ORF">HHL24_04035</name>
</gene>
<dbReference type="Pfam" id="PF12833">
    <property type="entry name" value="HTH_18"/>
    <property type="match status" value="1"/>
</dbReference>
<evidence type="ECO:0000256" key="2">
    <source>
        <dbReference type="ARBA" id="ARBA00023125"/>
    </source>
</evidence>
<comment type="caution">
    <text evidence="5">The sequence shown here is derived from an EMBL/GenBank/DDBJ whole genome shotgun (WGS) entry which is preliminary data.</text>
</comment>
<dbReference type="PROSITE" id="PS01124">
    <property type="entry name" value="HTH_ARAC_FAMILY_2"/>
    <property type="match status" value="1"/>
</dbReference>
<dbReference type="InterPro" id="IPR009057">
    <property type="entry name" value="Homeodomain-like_sf"/>
</dbReference>
<reference evidence="5 6" key="1">
    <citation type="submission" date="2020-04" db="EMBL/GenBank/DDBJ databases">
        <title>Paraburkholderia sp. RP-4-7 isolated from soil.</title>
        <authorList>
            <person name="Dahal R.H."/>
        </authorList>
    </citation>
    <scope>NUCLEOTIDE SEQUENCE [LARGE SCALE GENOMIC DNA]</scope>
    <source>
        <strain evidence="5 6">RP-4-7</strain>
    </source>
</reference>
<dbReference type="PRINTS" id="PR00032">
    <property type="entry name" value="HTHARAC"/>
</dbReference>
<dbReference type="InterPro" id="IPR035418">
    <property type="entry name" value="AraC-bd_2"/>
</dbReference>
<sequence length="318" mass="35600">MAASMNLDEIPVNRRFSYWRDMAEDLYVPVSLACSSPETFRFEWDGRFVGDTWAGTSLMTPLDVSRTRQHIARSENDAIKVVLPLSGAISVSQEGNEAQVRAGQFYVVDPAKPYQESITEDLTFIWLHVPRASFAAQIGRLEAVTATALGNETPYARLSMNYVLSLSKVWDDITGDASVHANSVALDLLTMVLWERTQQVRLHTSVHRTAQFQRAKSFIDEHLADPSLTLAGVAAALSVSTRHVPELLAEYGVSYRRYVLEQRLARCASELADPRLAHRTVTDIGYSWAFFDSAHFSKAFKTAYGMSPRDYRAQMQPG</sequence>
<keyword evidence="6" id="KW-1185">Reference proteome</keyword>
<dbReference type="AlphaFoldDB" id="A0A848IAQ6"/>
<dbReference type="EMBL" id="JABBGJ010000004">
    <property type="protein sequence ID" value="NML97128.1"/>
    <property type="molecule type" value="Genomic_DNA"/>
</dbReference>
<evidence type="ECO:0000259" key="4">
    <source>
        <dbReference type="PROSITE" id="PS01124"/>
    </source>
</evidence>
<dbReference type="Gene3D" id="1.10.10.60">
    <property type="entry name" value="Homeodomain-like"/>
    <property type="match status" value="1"/>
</dbReference>
<dbReference type="InterPro" id="IPR018060">
    <property type="entry name" value="HTH_AraC"/>
</dbReference>
<evidence type="ECO:0000256" key="3">
    <source>
        <dbReference type="ARBA" id="ARBA00023163"/>
    </source>
</evidence>